<gene>
    <name evidence="1" type="primary">orf:PZC109</name>
</gene>
<protein>
    <submittedName>
        <fullName evidence="1">Orf:PZC109 protein</fullName>
    </submittedName>
</protein>
<proteinExistence type="predicted"/>
<evidence type="ECO:0000313" key="1">
    <source>
        <dbReference type="EMBL" id="CAA65215.1"/>
    </source>
</evidence>
<dbReference type="AlphaFoldDB" id="E9PAB7"/>
<accession>E9PAB7</accession>
<name>E9PAB7_YEASX</name>
<organism evidence="1">
    <name type="scientific">Saccharomyces cerevisiae</name>
    <name type="common">Baker's yeast</name>
    <dbReference type="NCBI Taxonomy" id="4932"/>
    <lineage>
        <taxon>Eukaryota</taxon>
        <taxon>Fungi</taxon>
        <taxon>Dikarya</taxon>
        <taxon>Ascomycota</taxon>
        <taxon>Saccharomycotina</taxon>
        <taxon>Saccharomycetes</taxon>
        <taxon>Saccharomycetales</taxon>
        <taxon>Saccharomycetaceae</taxon>
        <taxon>Saccharomyces</taxon>
    </lineage>
</organism>
<dbReference type="EMBL" id="X95966">
    <property type="protein sequence ID" value="CAA65215.1"/>
    <property type="molecule type" value="Genomic_DNA"/>
</dbReference>
<reference evidence="1" key="1">
    <citation type="journal article" date="1996" name="Yeast">
        <title>Sequencing and analysis of a 35.4 kb region on the right arm of chromosome IV from Saccharomyces cerevisiae reveal 23 open reading frames.</title>
        <authorList>
            <person name="Eide L.G."/>
            <person name="Sander C."/>
            <person name="Prydz H."/>
        </authorList>
    </citation>
    <scope>NUCLEOTIDE SEQUENCE</scope>
</reference>
<sequence>MSESTLNLSLSTLSSSSSSLDLSSPCDDNVLIWFSSKLRLFVLCDKSSYWSLISVISSRDPDSSNWTIMTFSSSSPTLSIPAVKAASLESTSSSLLSSNMYLMLVGNIA</sequence>